<evidence type="ECO:0000256" key="9">
    <source>
        <dbReference type="SAM" id="MobiDB-lite"/>
    </source>
</evidence>
<dbReference type="PANTHER" id="PTHR13890:SF0">
    <property type="entry name" value="MAGNESIUM TRANSPORTER MRS2 HOMOLOG, MITOCHONDRIAL"/>
    <property type="match status" value="1"/>
</dbReference>
<evidence type="ECO:0000256" key="4">
    <source>
        <dbReference type="ARBA" id="ARBA00022842"/>
    </source>
</evidence>
<evidence type="ECO:0000313" key="10">
    <source>
        <dbReference type="EMBL" id="VEU35378.1"/>
    </source>
</evidence>
<keyword evidence="5" id="KW-0809">Transit peptide</keyword>
<comment type="subcellular location">
    <subcellularLocation>
        <location evidence="1">Membrane</location>
        <topology evidence="1">Multi-pass membrane protein</topology>
    </subcellularLocation>
</comment>
<evidence type="ECO:0008006" key="12">
    <source>
        <dbReference type="Google" id="ProtNLM"/>
    </source>
</evidence>
<sequence length="483" mass="54545">MSGQTLSERLANLSNSKSYVFLGRGGSGSNSNSNNNITDISKKATARASRSSYTANLSRDDFLIFELQSLPRQDKNDNNNTLINDSSDYSIVYHHWTLRQLYRHVVSSIRIRSTDPVPHSLKSSTVATPNATTTSGASTHDNDSVHTDVPRNKSSSTHNRTASTQRRQHSTPAVSRNNHRRQTSHDSHPSHHSHQYHHGSQPHAPIPPPKLLGSNLHPRDMRRLVTPFSASNEPELIVRRHVMVFNCDPLRAIITRDRLLVLVPMGADSVLKKLEERIVGNRFEYDDYDEEPEETRDLEALESKSESAEKTTTEDSGIVFESDLDSNDENDVESGFCEDNSAKKNEVYDENAIDHDDIPTVASDDWSDMIRMEMDQQKDLTFELLCVNACLSTVFEMLADDTAELQEKGLKYVQNRIIGNRNGSNGKLLRPEDSLAVIRNLKNAVQVMQARVKGFVQSIDRILNEDEDMALMNTNPNWYWSRT</sequence>
<keyword evidence="11" id="KW-1185">Reference proteome</keyword>
<evidence type="ECO:0000256" key="3">
    <source>
        <dbReference type="ARBA" id="ARBA00022692"/>
    </source>
</evidence>
<evidence type="ECO:0000256" key="7">
    <source>
        <dbReference type="ARBA" id="ARBA00023065"/>
    </source>
</evidence>
<dbReference type="GO" id="GO:0015095">
    <property type="term" value="F:magnesium ion transmembrane transporter activity"/>
    <property type="evidence" value="ECO:0007669"/>
    <property type="project" value="TreeGrafter"/>
</dbReference>
<dbReference type="PANTHER" id="PTHR13890">
    <property type="entry name" value="RNA SPLICING PROTEIN MRS2, MITOCHONDRIAL"/>
    <property type="match status" value="1"/>
</dbReference>
<feature type="compositionally biased region" description="Polar residues" evidence="9">
    <location>
        <begin position="152"/>
        <end position="176"/>
    </location>
</feature>
<keyword evidence="8" id="KW-0472">Membrane</keyword>
<keyword evidence="6" id="KW-1133">Transmembrane helix</keyword>
<feature type="region of interest" description="Disordered" evidence="9">
    <location>
        <begin position="115"/>
        <end position="216"/>
    </location>
</feature>
<keyword evidence="2" id="KW-0813">Transport</keyword>
<proteinExistence type="predicted"/>
<dbReference type="Gene3D" id="2.40.128.330">
    <property type="match status" value="1"/>
</dbReference>
<evidence type="ECO:0000256" key="5">
    <source>
        <dbReference type="ARBA" id="ARBA00022946"/>
    </source>
</evidence>
<keyword evidence="4" id="KW-0460">Magnesium</keyword>
<dbReference type="GO" id="GO:0016020">
    <property type="term" value="C:membrane"/>
    <property type="evidence" value="ECO:0007669"/>
    <property type="project" value="UniProtKB-SubCell"/>
</dbReference>
<feature type="compositionally biased region" description="Polar residues" evidence="9">
    <location>
        <begin position="121"/>
        <end position="139"/>
    </location>
</feature>
<organism evidence="10 11">
    <name type="scientific">Pseudo-nitzschia multistriata</name>
    <dbReference type="NCBI Taxonomy" id="183589"/>
    <lineage>
        <taxon>Eukaryota</taxon>
        <taxon>Sar</taxon>
        <taxon>Stramenopiles</taxon>
        <taxon>Ochrophyta</taxon>
        <taxon>Bacillariophyta</taxon>
        <taxon>Bacillariophyceae</taxon>
        <taxon>Bacillariophycidae</taxon>
        <taxon>Bacillariales</taxon>
        <taxon>Bacillariaceae</taxon>
        <taxon>Pseudo-nitzschia</taxon>
    </lineage>
</organism>
<dbReference type="AlphaFoldDB" id="A0A448Z011"/>
<feature type="region of interest" description="Disordered" evidence="9">
    <location>
        <begin position="285"/>
        <end position="315"/>
    </location>
</feature>
<dbReference type="Proteomes" id="UP000291116">
    <property type="component" value="Unassembled WGS sequence"/>
</dbReference>
<dbReference type="EMBL" id="CAACVS010000057">
    <property type="protein sequence ID" value="VEU35378.1"/>
    <property type="molecule type" value="Genomic_DNA"/>
</dbReference>
<evidence type="ECO:0000313" key="11">
    <source>
        <dbReference type="Proteomes" id="UP000291116"/>
    </source>
</evidence>
<keyword evidence="7" id="KW-0406">Ion transport</keyword>
<name>A0A448Z011_9STRA</name>
<dbReference type="InterPro" id="IPR039204">
    <property type="entry name" value="MRS2-like"/>
</dbReference>
<evidence type="ECO:0000256" key="8">
    <source>
        <dbReference type="ARBA" id="ARBA00023136"/>
    </source>
</evidence>
<reference evidence="10 11" key="1">
    <citation type="submission" date="2019-01" db="EMBL/GenBank/DDBJ databases">
        <authorList>
            <person name="Ferrante I. M."/>
        </authorList>
    </citation>
    <scope>NUCLEOTIDE SEQUENCE [LARGE SCALE GENOMIC DNA]</scope>
    <source>
        <strain evidence="10 11">B856</strain>
    </source>
</reference>
<accession>A0A448Z011</accession>
<evidence type="ECO:0000256" key="6">
    <source>
        <dbReference type="ARBA" id="ARBA00022989"/>
    </source>
</evidence>
<evidence type="ECO:0000256" key="2">
    <source>
        <dbReference type="ARBA" id="ARBA00022448"/>
    </source>
</evidence>
<gene>
    <name evidence="10" type="ORF">PSNMU_V1.4_AUG-EV-PASAV3_0021140</name>
</gene>
<dbReference type="OrthoDB" id="200813at2759"/>
<protein>
    <recommendedName>
        <fullName evidence="12">Magnesium transporter</fullName>
    </recommendedName>
</protein>
<dbReference type="Gene3D" id="1.20.58.340">
    <property type="entry name" value="Magnesium transport protein CorA, transmembrane region"/>
    <property type="match status" value="1"/>
</dbReference>
<feature type="compositionally biased region" description="Basic and acidic residues" evidence="9">
    <location>
        <begin position="295"/>
        <end position="313"/>
    </location>
</feature>
<feature type="compositionally biased region" description="Basic and acidic residues" evidence="9">
    <location>
        <begin position="140"/>
        <end position="151"/>
    </location>
</feature>
<keyword evidence="3" id="KW-0812">Transmembrane</keyword>
<evidence type="ECO:0000256" key="1">
    <source>
        <dbReference type="ARBA" id="ARBA00004141"/>
    </source>
</evidence>